<accession>A0A381ZER9</accession>
<name>A0A381ZER9_9ZZZZ</name>
<gene>
    <name evidence="1" type="ORF">METZ01_LOCUS140295</name>
</gene>
<sequence>MTILNFSSKVASFIEGDPDNDSPRFDDHFLELVVCEIERSGAEPVKLMSITNHSVGN</sequence>
<dbReference type="EMBL" id="UINC01020939">
    <property type="protein sequence ID" value="SVA87441.1"/>
    <property type="molecule type" value="Genomic_DNA"/>
</dbReference>
<reference evidence="1" key="1">
    <citation type="submission" date="2018-05" db="EMBL/GenBank/DDBJ databases">
        <authorList>
            <person name="Lanie J.A."/>
            <person name="Ng W.-L."/>
            <person name="Kazmierczak K.M."/>
            <person name="Andrzejewski T.M."/>
            <person name="Davidsen T.M."/>
            <person name="Wayne K.J."/>
            <person name="Tettelin H."/>
            <person name="Glass J.I."/>
            <person name="Rusch D."/>
            <person name="Podicherti R."/>
            <person name="Tsui H.-C.T."/>
            <person name="Winkler M.E."/>
        </authorList>
    </citation>
    <scope>NUCLEOTIDE SEQUENCE</scope>
</reference>
<evidence type="ECO:0000313" key="1">
    <source>
        <dbReference type="EMBL" id="SVA87441.1"/>
    </source>
</evidence>
<organism evidence="1">
    <name type="scientific">marine metagenome</name>
    <dbReference type="NCBI Taxonomy" id="408172"/>
    <lineage>
        <taxon>unclassified sequences</taxon>
        <taxon>metagenomes</taxon>
        <taxon>ecological metagenomes</taxon>
    </lineage>
</organism>
<dbReference type="AlphaFoldDB" id="A0A381ZER9"/>
<protein>
    <submittedName>
        <fullName evidence="1">Uncharacterized protein</fullName>
    </submittedName>
</protein>
<proteinExistence type="predicted"/>